<dbReference type="Proteomes" id="UP000072421">
    <property type="component" value="Chromosome"/>
</dbReference>
<organism evidence="1">
    <name type="scientific">Collimonas fungivorans</name>
    <dbReference type="NCBI Taxonomy" id="158899"/>
    <lineage>
        <taxon>Bacteria</taxon>
        <taxon>Pseudomonadati</taxon>
        <taxon>Pseudomonadota</taxon>
        <taxon>Betaproteobacteria</taxon>
        <taxon>Burkholderiales</taxon>
        <taxon>Oxalobacteraceae</taxon>
        <taxon>Collimonas</taxon>
    </lineage>
</organism>
<evidence type="ECO:0000313" key="2">
    <source>
        <dbReference type="Proteomes" id="UP000072421"/>
    </source>
</evidence>
<name>A0A127PCS0_9BURK</name>
<protein>
    <submittedName>
        <fullName evidence="1">Uncharacterized protein</fullName>
    </submittedName>
</protein>
<dbReference type="AlphaFoldDB" id="A0A127PCS0"/>
<sequence>MARPIDQHPAESPGWSPGVEKEINVVAIALGRLSINMSLSQNYFCIGDS</sequence>
<accession>A0A127PCS0</accession>
<dbReference type="EMBL" id="CP013232">
    <property type="protein sequence ID" value="AMO95537.1"/>
    <property type="molecule type" value="Genomic_DNA"/>
</dbReference>
<gene>
    <name evidence="1" type="ORF">CFter6_2871</name>
</gene>
<reference evidence="1 2" key="1">
    <citation type="submission" date="2015-11" db="EMBL/GenBank/DDBJ databases">
        <title>Exploring the genomic traits of fungus-feeding bacterial genus Collimonas.</title>
        <authorList>
            <person name="Song C."/>
            <person name="Schmidt R."/>
            <person name="de Jager V."/>
            <person name="Krzyzanowska D."/>
            <person name="Jongedijk E."/>
            <person name="Cankar K."/>
            <person name="Beekwilder J."/>
            <person name="van Veen A."/>
            <person name="de Boer W."/>
            <person name="van Veen J.A."/>
            <person name="Garbeva P."/>
        </authorList>
    </citation>
    <scope>NUCLEOTIDE SEQUENCE [LARGE SCALE GENOMIC DNA]</scope>
    <source>
        <strain evidence="1 2">Ter6</strain>
    </source>
</reference>
<proteinExistence type="predicted"/>
<evidence type="ECO:0000313" key="1">
    <source>
        <dbReference type="EMBL" id="AMO95537.1"/>
    </source>
</evidence>